<accession>A0A4C1WLS4</accession>
<proteinExistence type="predicted"/>
<name>A0A4C1WLS4_EUMVA</name>
<dbReference type="EMBL" id="BGZK01000573">
    <property type="protein sequence ID" value="GBP51075.1"/>
    <property type="molecule type" value="Genomic_DNA"/>
</dbReference>
<reference evidence="1 2" key="1">
    <citation type="journal article" date="2019" name="Commun. Biol.">
        <title>The bagworm genome reveals a unique fibroin gene that provides high tensile strength.</title>
        <authorList>
            <person name="Kono N."/>
            <person name="Nakamura H."/>
            <person name="Ohtoshi R."/>
            <person name="Tomita M."/>
            <person name="Numata K."/>
            <person name="Arakawa K."/>
        </authorList>
    </citation>
    <scope>NUCLEOTIDE SEQUENCE [LARGE SCALE GENOMIC DNA]</scope>
</reference>
<organism evidence="1 2">
    <name type="scientific">Eumeta variegata</name>
    <name type="common">Bagworm moth</name>
    <name type="synonym">Eumeta japonica</name>
    <dbReference type="NCBI Taxonomy" id="151549"/>
    <lineage>
        <taxon>Eukaryota</taxon>
        <taxon>Metazoa</taxon>
        <taxon>Ecdysozoa</taxon>
        <taxon>Arthropoda</taxon>
        <taxon>Hexapoda</taxon>
        <taxon>Insecta</taxon>
        <taxon>Pterygota</taxon>
        <taxon>Neoptera</taxon>
        <taxon>Endopterygota</taxon>
        <taxon>Lepidoptera</taxon>
        <taxon>Glossata</taxon>
        <taxon>Ditrysia</taxon>
        <taxon>Tineoidea</taxon>
        <taxon>Psychidae</taxon>
        <taxon>Oiketicinae</taxon>
        <taxon>Eumeta</taxon>
    </lineage>
</organism>
<gene>
    <name evidence="1" type="ORF">EVAR_87652_1</name>
</gene>
<dbReference type="Proteomes" id="UP000299102">
    <property type="component" value="Unassembled WGS sequence"/>
</dbReference>
<sequence>MHNGNVTAQLLTCCRRSEFFGPLVRTGGRRAGRAGGGRQVRLTLILGALSVVDPRYLRPNVGAMSTECEDPACPALRRAHRAPPHCVCGSRRPRGPNEAAVKAV</sequence>
<keyword evidence="2" id="KW-1185">Reference proteome</keyword>
<dbReference type="AlphaFoldDB" id="A0A4C1WLS4"/>
<evidence type="ECO:0000313" key="1">
    <source>
        <dbReference type="EMBL" id="GBP51075.1"/>
    </source>
</evidence>
<comment type="caution">
    <text evidence="1">The sequence shown here is derived from an EMBL/GenBank/DDBJ whole genome shotgun (WGS) entry which is preliminary data.</text>
</comment>
<evidence type="ECO:0000313" key="2">
    <source>
        <dbReference type="Proteomes" id="UP000299102"/>
    </source>
</evidence>
<protein>
    <submittedName>
        <fullName evidence="1">Uncharacterized protein</fullName>
    </submittedName>
</protein>